<sequence length="139" mass="15445">MADQVNTRKDTIAASIDTKLASSKNPKISAKDYREVATDIVNYIDNRFLYAGSVNCTLNGSQDQFININLPITLPDTNYIVLGSFHTASPLNSASRHFLMIQGRFTWQFTLLVRSPDGGYSGTVPYEYVIYSAAERPAQ</sequence>
<organism evidence="1">
    <name type="scientific">uncultured Caudovirales phage</name>
    <dbReference type="NCBI Taxonomy" id="2100421"/>
    <lineage>
        <taxon>Viruses</taxon>
        <taxon>Duplodnaviria</taxon>
        <taxon>Heunggongvirae</taxon>
        <taxon>Uroviricota</taxon>
        <taxon>Caudoviricetes</taxon>
        <taxon>Peduoviridae</taxon>
        <taxon>Maltschvirus</taxon>
        <taxon>Maltschvirus maltsch</taxon>
    </lineage>
</organism>
<reference evidence="1" key="1">
    <citation type="submission" date="2020-04" db="EMBL/GenBank/DDBJ databases">
        <authorList>
            <person name="Chiriac C."/>
            <person name="Salcher M."/>
            <person name="Ghai R."/>
            <person name="Kavagutti S V."/>
        </authorList>
    </citation>
    <scope>NUCLEOTIDE SEQUENCE</scope>
</reference>
<protein>
    <submittedName>
        <fullName evidence="1">Uncharacterized protein</fullName>
    </submittedName>
</protein>
<proteinExistence type="predicted"/>
<dbReference type="EMBL" id="LR796188">
    <property type="protein sequence ID" value="CAB4125181.1"/>
    <property type="molecule type" value="Genomic_DNA"/>
</dbReference>
<accession>A0A6J5KTB4</accession>
<name>A0A6J5KTB4_9CAUD</name>
<gene>
    <name evidence="1" type="ORF">UFOVP54_76</name>
</gene>
<evidence type="ECO:0000313" key="1">
    <source>
        <dbReference type="EMBL" id="CAB4125181.1"/>
    </source>
</evidence>